<evidence type="ECO:0000313" key="2">
    <source>
        <dbReference type="Proteomes" id="UP001497700"/>
    </source>
</evidence>
<reference evidence="1 2" key="1">
    <citation type="journal article" date="2022" name="New Phytol.">
        <title>Ecological generalism drives hyperdiversity of secondary metabolite gene clusters in xylarialean endophytes.</title>
        <authorList>
            <person name="Franco M.E.E."/>
            <person name="Wisecaver J.H."/>
            <person name="Arnold A.E."/>
            <person name="Ju Y.M."/>
            <person name="Slot J.C."/>
            <person name="Ahrendt S."/>
            <person name="Moore L.P."/>
            <person name="Eastman K.E."/>
            <person name="Scott K."/>
            <person name="Konkel Z."/>
            <person name="Mondo S.J."/>
            <person name="Kuo A."/>
            <person name="Hayes R.D."/>
            <person name="Haridas S."/>
            <person name="Andreopoulos B."/>
            <person name="Riley R."/>
            <person name="LaButti K."/>
            <person name="Pangilinan J."/>
            <person name="Lipzen A."/>
            <person name="Amirebrahimi M."/>
            <person name="Yan J."/>
            <person name="Adam C."/>
            <person name="Keymanesh K."/>
            <person name="Ng V."/>
            <person name="Louie K."/>
            <person name="Northen T."/>
            <person name="Drula E."/>
            <person name="Henrissat B."/>
            <person name="Hsieh H.M."/>
            <person name="Youens-Clark K."/>
            <person name="Lutzoni F."/>
            <person name="Miadlikowska J."/>
            <person name="Eastwood D.C."/>
            <person name="Hamelin R.C."/>
            <person name="Grigoriev I.V."/>
            <person name="U'Ren J.M."/>
        </authorList>
    </citation>
    <scope>NUCLEOTIDE SEQUENCE [LARGE SCALE GENOMIC DNA]</scope>
    <source>
        <strain evidence="1 2">CBS 119005</strain>
    </source>
</reference>
<organism evidence="1 2">
    <name type="scientific">Hypoxylon rubiginosum</name>
    <dbReference type="NCBI Taxonomy" id="110542"/>
    <lineage>
        <taxon>Eukaryota</taxon>
        <taxon>Fungi</taxon>
        <taxon>Dikarya</taxon>
        <taxon>Ascomycota</taxon>
        <taxon>Pezizomycotina</taxon>
        <taxon>Sordariomycetes</taxon>
        <taxon>Xylariomycetidae</taxon>
        <taxon>Xylariales</taxon>
        <taxon>Hypoxylaceae</taxon>
        <taxon>Hypoxylon</taxon>
    </lineage>
</organism>
<dbReference type="EMBL" id="MU393471">
    <property type="protein sequence ID" value="KAI4865479.1"/>
    <property type="molecule type" value="Genomic_DNA"/>
</dbReference>
<sequence length="810" mass="92712">MADEPSVAQVQQQAEPMIKRIWDNYSALRDTVTRYESVIQRRWIKKNKPKRQTVLESAWGSSPPIATVHRPDVAYMRYRLRRGITDASDPQKRSYFMWPDISLEDLCNTEPLLLMLNARGRSPPSTFAFADIRSTGFGFRCGIIEELKELKGWNMRFADQDTSTSYAKLVPWKDDHRPGLRVQLCQDFNPMEGLWILEIQDRVYQFLLGTCRLILHDLPTDTKHLQTLAAEPEPPLPTVLFKGDAAATSLMISRYEATYHLPAEFDVRRLRDLTEAKVAESEDTLLALCEDPGAFAYKALERYEHRPEHLLDAGGKRHIGIATPENRDNLMVVTIACMLRHHIVAVETWGMLLDKVNHFVAAKEEYLGRDYLDYNTVAVLLPDLELSYLSLMMHLRMALKSDLRMVKTSVHVSPPFRHLSRCEPSGNLVEIFEDVQIEYLDSKKMTDAEFSLVWVLRGVAKIDQMEMVASICVDEFERLARDPQDRKLITSFLAEQFSSISIKAEMNRHLVLFQPYSAIFTTAITTDAVLCSKVAQEYIQSSIFMDRLLSFELPETAKKIGAALVKMKYPVDKRPSKSNTETMRAAEATLATFWEEVFAQLRRDDLLRSRLGAIYTKRKPEQTPEWIEPLKKENRGSSDANIPEARGDTYTGQLEEKMEKFTLTNPKVKPKTRPSKPTAVGGGVANRDANADPPERAGRDLQPPFQVNSRAKKVFAMLFHEHGSSQLPGEIPWTEFLYAMHHIGFGVEKLGGSSWLFKPGPTIMDRLPAAQPIQIHDPHPRSKVRFWEARRHGRRLETRYGFKADTFREE</sequence>
<accession>A0ACB9Z157</accession>
<dbReference type="Proteomes" id="UP001497700">
    <property type="component" value="Unassembled WGS sequence"/>
</dbReference>
<name>A0ACB9Z157_9PEZI</name>
<comment type="caution">
    <text evidence="1">The sequence shown here is derived from an EMBL/GenBank/DDBJ whole genome shotgun (WGS) entry which is preliminary data.</text>
</comment>
<evidence type="ECO:0000313" key="1">
    <source>
        <dbReference type="EMBL" id="KAI4865479.1"/>
    </source>
</evidence>
<proteinExistence type="predicted"/>
<keyword evidence="2" id="KW-1185">Reference proteome</keyword>
<gene>
    <name evidence="1" type="ORF">F4820DRAFT_447971</name>
</gene>
<protein>
    <submittedName>
        <fullName evidence="1">Uncharacterized protein</fullName>
    </submittedName>
</protein>